<sequence>MKNQISNKVLAVSAMLCAFGLAGCAEPAAVTGDTAQQSGPIEVAADTDRLVEAFLRSEYPDTATVLYSYGRADLDGVGDEEYLVYAGGPMMCGSGGCNLLVLKTADGGFTKLGSLTVSQLPVGVLSTSTNGMKDLGVSVYGGGQEPGIMKVPFDGAKYASNPTVEPATKVGSIDLVIIPEGELKPVASAE</sequence>
<evidence type="ECO:0000313" key="3">
    <source>
        <dbReference type="Proteomes" id="UP000471435"/>
    </source>
</evidence>
<protein>
    <recommendedName>
        <fullName evidence="4">Lipoprotein</fullName>
    </recommendedName>
</protein>
<evidence type="ECO:0008006" key="4">
    <source>
        <dbReference type="Google" id="ProtNLM"/>
    </source>
</evidence>
<reference evidence="2 3" key="1">
    <citation type="submission" date="2019-12" db="EMBL/GenBank/DDBJ databases">
        <title>Genomic-based taxomic classification of the family Erythrobacteraceae.</title>
        <authorList>
            <person name="Xu L."/>
        </authorList>
    </citation>
    <scope>NUCLEOTIDE SEQUENCE [LARGE SCALE GENOMIC DNA]</scope>
    <source>
        <strain evidence="2 3">SW-109</strain>
    </source>
</reference>
<keyword evidence="3" id="KW-1185">Reference proteome</keyword>
<evidence type="ECO:0000256" key="1">
    <source>
        <dbReference type="SAM" id="SignalP"/>
    </source>
</evidence>
<dbReference type="AlphaFoldDB" id="A0A6I4UZ15"/>
<organism evidence="2 3">
    <name type="scientific">Pontixanthobacter luteolus</name>
    <dbReference type="NCBI Taxonomy" id="295089"/>
    <lineage>
        <taxon>Bacteria</taxon>
        <taxon>Pseudomonadati</taxon>
        <taxon>Pseudomonadota</taxon>
        <taxon>Alphaproteobacteria</taxon>
        <taxon>Sphingomonadales</taxon>
        <taxon>Erythrobacteraceae</taxon>
        <taxon>Pontixanthobacter</taxon>
    </lineage>
</organism>
<dbReference type="EMBL" id="WTYP01000001">
    <property type="protein sequence ID" value="MXP46191.1"/>
    <property type="molecule type" value="Genomic_DNA"/>
</dbReference>
<keyword evidence="1" id="KW-0732">Signal</keyword>
<name>A0A6I4UZ15_9SPHN</name>
<feature type="chain" id="PRO_5026077520" description="Lipoprotein" evidence="1">
    <location>
        <begin position="25"/>
        <end position="190"/>
    </location>
</feature>
<evidence type="ECO:0000313" key="2">
    <source>
        <dbReference type="EMBL" id="MXP46191.1"/>
    </source>
</evidence>
<proteinExistence type="predicted"/>
<dbReference type="Proteomes" id="UP000471435">
    <property type="component" value="Unassembled WGS sequence"/>
</dbReference>
<dbReference type="PROSITE" id="PS51257">
    <property type="entry name" value="PROKAR_LIPOPROTEIN"/>
    <property type="match status" value="1"/>
</dbReference>
<dbReference type="RefSeq" id="WP_160729452.1">
    <property type="nucleotide sequence ID" value="NZ_WTYP01000001.1"/>
</dbReference>
<accession>A0A6I4UZ15</accession>
<gene>
    <name evidence="2" type="ORF">GRI43_02135</name>
</gene>
<dbReference type="OrthoDB" id="5348860at2"/>
<comment type="caution">
    <text evidence="2">The sequence shown here is derived from an EMBL/GenBank/DDBJ whole genome shotgun (WGS) entry which is preliminary data.</text>
</comment>
<feature type="signal peptide" evidence="1">
    <location>
        <begin position="1"/>
        <end position="24"/>
    </location>
</feature>